<keyword evidence="14" id="KW-1185">Reference proteome</keyword>
<protein>
    <recommendedName>
        <fullName evidence="10">4-hydroxybenzoate polyprenyltransferase, mitochondrial</fullName>
        <shortName evidence="10">4-HB polyprenyltransferase</shortName>
        <ecNumber evidence="10">2.5.1.39</ecNumber>
    </recommendedName>
    <alternativeName>
        <fullName evidence="10">Para-hydroxybenzoate--polyprenyltransferase</fullName>
        <shortName evidence="10">PHB:PPT</shortName>
        <shortName evidence="10">PHB:polyprenyltransferase</shortName>
    </alternativeName>
</protein>
<sequence>MIRFLSINKFQKISPNLIQSLSPHLFASPFTTFTKNSHQTPKLLNPFQFQRFTLNNHLSNQYKTAFFREKHVKNTPKKVENPGLLKNQVVSISSNASVMTIPEKLHQYKLLIRLNKPVGTMTLYWPCTWSILMATTSQGIPVSNCMYMMGLFGAGALIMRGVGCTINDMWDVEYDKKVERTLSRPIASGKISMQESLVFLGLQLSAGLAVLVQLNTPAIILGACSLPIAIIYPLMKRFTYWPQAVLGLALNWGALLGWTAMTGTLELAVVGPLYAAGIFWTLIYDTIYGHQDKKDDMAIGVKSTSLLFADNTKPILATFSILTLSMFLLSGYNNGNSAIYHTIVALGGSIHLAWQLYAVDLNSPSSCWRIYKTNTWLGAIILTAIVADYFYLKSKNEKKIQNESQ</sequence>
<evidence type="ECO:0000256" key="5">
    <source>
        <dbReference type="ARBA" id="ARBA00022692"/>
    </source>
</evidence>
<evidence type="ECO:0000313" key="11">
    <source>
        <dbReference type="EMBL" id="PVU84677.1"/>
    </source>
</evidence>
<dbReference type="InterPro" id="IPR044878">
    <property type="entry name" value="UbiA_sf"/>
</dbReference>
<dbReference type="EMBL" id="MBFT01001137">
    <property type="protein sequence ID" value="PVU85186.1"/>
    <property type="molecule type" value="Genomic_DNA"/>
</dbReference>
<keyword evidence="6 10" id="KW-1133">Transmembrane helix</keyword>
<accession>A0A2T9XYK3</accession>
<dbReference type="PANTHER" id="PTHR11048">
    <property type="entry name" value="PRENYLTRANSFERASES"/>
    <property type="match status" value="1"/>
</dbReference>
<evidence type="ECO:0000256" key="2">
    <source>
        <dbReference type="ARBA" id="ARBA00004292"/>
    </source>
</evidence>
<evidence type="ECO:0000256" key="6">
    <source>
        <dbReference type="ARBA" id="ARBA00022989"/>
    </source>
</evidence>
<comment type="similarity">
    <text evidence="3 10">Belongs to the UbiA prenyltransferase family.</text>
</comment>
<dbReference type="STRING" id="61424.A0A2T9XYK3"/>
<keyword evidence="10" id="KW-0831">Ubiquinone biosynthesis</keyword>
<keyword evidence="7 10" id="KW-0472">Membrane</keyword>
<feature type="transmembrane region" description="Helical" evidence="10">
    <location>
        <begin position="267"/>
        <end position="287"/>
    </location>
</feature>
<dbReference type="GO" id="GO:0005743">
    <property type="term" value="C:mitochondrial inner membrane"/>
    <property type="evidence" value="ECO:0007669"/>
    <property type="project" value="UniProtKB-SubCell"/>
</dbReference>
<keyword evidence="5 10" id="KW-0812">Transmembrane</keyword>
<evidence type="ECO:0000313" key="13">
    <source>
        <dbReference type="EMBL" id="PVU85186.1"/>
    </source>
</evidence>
<dbReference type="Gene3D" id="1.10.357.140">
    <property type="entry name" value="UbiA prenyltransferase"/>
    <property type="match status" value="1"/>
</dbReference>
<dbReference type="InterPro" id="IPR000537">
    <property type="entry name" value="UbiA_prenyltransferase"/>
</dbReference>
<dbReference type="Pfam" id="PF01040">
    <property type="entry name" value="UbiA"/>
    <property type="match status" value="1"/>
</dbReference>
<evidence type="ECO:0000256" key="9">
    <source>
        <dbReference type="ARBA" id="ARBA00058997"/>
    </source>
</evidence>
<keyword evidence="10" id="KW-0496">Mitochondrion</keyword>
<evidence type="ECO:0000313" key="14">
    <source>
        <dbReference type="Proteomes" id="UP000245699"/>
    </source>
</evidence>
<dbReference type="InterPro" id="IPR030470">
    <property type="entry name" value="UbiA_prenylTrfase_CS"/>
</dbReference>
<dbReference type="GO" id="GO:0008412">
    <property type="term" value="F:4-hydroxybenzoate polyprenyltransferase activity"/>
    <property type="evidence" value="ECO:0007669"/>
    <property type="project" value="UniProtKB-EC"/>
</dbReference>
<comment type="pathway">
    <text evidence="10">Cofactor biosynthesis; ubiquinone biosynthesis.</text>
</comment>
<comment type="caution">
    <text evidence="13">The sequence shown here is derived from an EMBL/GenBank/DDBJ whole genome shotgun (WGS) entry which is preliminary data.</text>
</comment>
<keyword evidence="10" id="KW-0414">Isoprene biosynthesis</keyword>
<comment type="function">
    <text evidence="9 10">Catalyzes the prenylation of para-hydroxybenzoate (PHB) with an all-trans polyprenyl group. Mediates the second step in the final reaction sequence of coenzyme Q (CoQ) biosynthesis, which is the condensation of the polyisoprenoid side chain with PHB, generating the first membrane-bound Q intermediate.</text>
</comment>
<evidence type="ECO:0000256" key="4">
    <source>
        <dbReference type="ARBA" id="ARBA00022679"/>
    </source>
</evidence>
<dbReference type="PANTHER" id="PTHR11048:SF28">
    <property type="entry name" value="4-HYDROXYBENZOATE POLYPRENYLTRANSFERASE, MITOCHONDRIAL"/>
    <property type="match status" value="1"/>
</dbReference>
<evidence type="ECO:0000313" key="12">
    <source>
        <dbReference type="EMBL" id="PVU84702.1"/>
    </source>
</evidence>
<proteinExistence type="inferred from homology"/>
<dbReference type="GO" id="GO:0006744">
    <property type="term" value="P:ubiquinone biosynthetic process"/>
    <property type="evidence" value="ECO:0007669"/>
    <property type="project" value="UniProtKB-UniRule"/>
</dbReference>
<dbReference type="FunFam" id="1.20.120.1780:FF:000001">
    <property type="entry name" value="4-hydroxybenzoate octaprenyltransferase"/>
    <property type="match status" value="1"/>
</dbReference>
<reference evidence="13 14" key="1">
    <citation type="journal article" date="2018" name="MBio">
        <title>Comparative Genomics Reveals the Core Gene Toolbox for the Fungus-Insect Symbiosis.</title>
        <authorList>
            <person name="Wang Y."/>
            <person name="Stata M."/>
            <person name="Wang W."/>
            <person name="Stajich J.E."/>
            <person name="White M.M."/>
            <person name="Moncalvo J.M."/>
        </authorList>
    </citation>
    <scope>NUCLEOTIDE SEQUENCE [LARGE SCALE GENOMIC DNA]</scope>
    <source>
        <strain evidence="13 14">AUS-77-4</strain>
    </source>
</reference>
<dbReference type="PROSITE" id="PS00943">
    <property type="entry name" value="UBIA"/>
    <property type="match status" value="1"/>
</dbReference>
<dbReference type="FunFam" id="1.10.357.140:FF:000003">
    <property type="entry name" value="4-hydroxybenzoate polyprenyltransferase, mitochondrial"/>
    <property type="match status" value="1"/>
</dbReference>
<dbReference type="EC" id="2.5.1.39" evidence="10"/>
<comment type="cofactor">
    <cofactor evidence="1 10">
        <name>Mg(2+)</name>
        <dbReference type="ChEBI" id="CHEBI:18420"/>
    </cofactor>
</comment>
<comment type="subcellular location">
    <subcellularLocation>
        <location evidence="2 10">Mitochondrion inner membrane</location>
        <topology evidence="2 10">Multi-pass membrane protein</topology>
        <orientation evidence="2 10">Matrix side</orientation>
    </subcellularLocation>
</comment>
<feature type="transmembrane region" description="Helical" evidence="10">
    <location>
        <begin position="338"/>
        <end position="359"/>
    </location>
</feature>
<dbReference type="EMBL" id="MBFT01001248">
    <property type="protein sequence ID" value="PVU84677.1"/>
    <property type="molecule type" value="Genomic_DNA"/>
</dbReference>
<dbReference type="CDD" id="cd13959">
    <property type="entry name" value="PT_UbiA_COQ2"/>
    <property type="match status" value="1"/>
</dbReference>
<dbReference type="HAMAP" id="MF_01635">
    <property type="entry name" value="UbiA"/>
    <property type="match status" value="1"/>
</dbReference>
<feature type="transmembrane region" description="Helical" evidence="10">
    <location>
        <begin position="244"/>
        <end position="261"/>
    </location>
</feature>
<dbReference type="InterPro" id="IPR006370">
    <property type="entry name" value="HB_polyprenyltransferase-like"/>
</dbReference>
<dbReference type="Proteomes" id="UP000245699">
    <property type="component" value="Unassembled WGS sequence"/>
</dbReference>
<gene>
    <name evidence="13" type="ORF">BB559_007154</name>
    <name evidence="11" type="ORF">BB559_007454</name>
    <name evidence="12" type="ORF">BB559_007481</name>
</gene>
<evidence type="ECO:0000256" key="1">
    <source>
        <dbReference type="ARBA" id="ARBA00001946"/>
    </source>
</evidence>
<evidence type="ECO:0000256" key="3">
    <source>
        <dbReference type="ARBA" id="ARBA00005985"/>
    </source>
</evidence>
<dbReference type="GO" id="GO:0008299">
    <property type="term" value="P:isoprenoid biosynthetic process"/>
    <property type="evidence" value="ECO:0007669"/>
    <property type="project" value="UniProtKB-UniRule"/>
</dbReference>
<evidence type="ECO:0000256" key="10">
    <source>
        <dbReference type="HAMAP-Rule" id="MF_03189"/>
    </source>
</evidence>
<dbReference type="AlphaFoldDB" id="A0A2T9XYK3"/>
<keyword evidence="4 10" id="KW-0808">Transferase</keyword>
<evidence type="ECO:0000256" key="8">
    <source>
        <dbReference type="ARBA" id="ARBA00052313"/>
    </source>
</evidence>
<dbReference type="InterPro" id="IPR039653">
    <property type="entry name" value="Prenyltransferase"/>
</dbReference>
<comment type="catalytic activity">
    <reaction evidence="8 10">
        <text>an all-trans-polyprenyl diphosphate + 4-hydroxybenzoate = a 4-hydroxy-3-(all-trans-polyprenyl)benzoate + diphosphate</text>
        <dbReference type="Rhea" id="RHEA:44504"/>
        <dbReference type="Rhea" id="RHEA-COMP:9514"/>
        <dbReference type="Rhea" id="RHEA-COMP:9564"/>
        <dbReference type="ChEBI" id="CHEBI:17879"/>
        <dbReference type="ChEBI" id="CHEBI:33019"/>
        <dbReference type="ChEBI" id="CHEBI:58914"/>
        <dbReference type="ChEBI" id="CHEBI:78396"/>
        <dbReference type="EC" id="2.5.1.39"/>
    </reaction>
</comment>
<organism evidence="13 14">
    <name type="scientific">Furculomyces boomerangus</name>
    <dbReference type="NCBI Taxonomy" id="61424"/>
    <lineage>
        <taxon>Eukaryota</taxon>
        <taxon>Fungi</taxon>
        <taxon>Fungi incertae sedis</taxon>
        <taxon>Zoopagomycota</taxon>
        <taxon>Kickxellomycotina</taxon>
        <taxon>Harpellomycetes</taxon>
        <taxon>Harpellales</taxon>
        <taxon>Harpellaceae</taxon>
        <taxon>Furculomyces</taxon>
    </lineage>
</organism>
<dbReference type="OrthoDB" id="18170at2759"/>
<feature type="transmembrane region" description="Helical" evidence="10">
    <location>
        <begin position="371"/>
        <end position="392"/>
    </location>
</feature>
<name>A0A2T9XYK3_9FUNG</name>
<dbReference type="NCBIfam" id="TIGR01474">
    <property type="entry name" value="ubiA_proteo"/>
    <property type="match status" value="1"/>
</dbReference>
<feature type="transmembrane region" description="Helical" evidence="10">
    <location>
        <begin position="315"/>
        <end position="332"/>
    </location>
</feature>
<dbReference type="EMBL" id="MBFT01001248">
    <property type="protein sequence ID" value="PVU84702.1"/>
    <property type="molecule type" value="Genomic_DNA"/>
</dbReference>
<keyword evidence="10" id="KW-0999">Mitochondrion inner membrane</keyword>
<dbReference type="UniPathway" id="UPA00232"/>
<evidence type="ECO:0000256" key="7">
    <source>
        <dbReference type="ARBA" id="ARBA00023136"/>
    </source>
</evidence>